<dbReference type="SUPFAM" id="SSF54495">
    <property type="entry name" value="UBC-like"/>
    <property type="match status" value="1"/>
</dbReference>
<evidence type="ECO:0000256" key="2">
    <source>
        <dbReference type="SAM" id="Phobius"/>
    </source>
</evidence>
<protein>
    <submittedName>
        <fullName evidence="4">NEDD8-conjugating enzyme Ubc12-like</fullName>
    </submittedName>
</protein>
<keyword evidence="2" id="KW-0812">Transmembrane</keyword>
<dbReference type="CDD" id="cd23794">
    <property type="entry name" value="UBCc_UBE2F_UBE2M"/>
    <property type="match status" value="1"/>
</dbReference>
<dbReference type="Pfam" id="PF00179">
    <property type="entry name" value="UQ_con"/>
    <property type="match status" value="1"/>
</dbReference>
<feature type="domain" description="UBC core" evidence="3">
    <location>
        <begin position="9"/>
        <end position="154"/>
    </location>
</feature>
<dbReference type="PROSITE" id="PS50127">
    <property type="entry name" value="UBC_2"/>
    <property type="match status" value="1"/>
</dbReference>
<dbReference type="InterPro" id="IPR000608">
    <property type="entry name" value="UBC"/>
</dbReference>
<name>A0AAV7KAW7_9METZ</name>
<comment type="caution">
    <text evidence="4">The sequence shown here is derived from an EMBL/GenBank/DDBJ whole genome shotgun (WGS) entry which is preliminary data.</text>
</comment>
<keyword evidence="2" id="KW-0472">Membrane</keyword>
<keyword evidence="2" id="KW-1133">Transmembrane helix</keyword>
<dbReference type="Proteomes" id="UP001165289">
    <property type="component" value="Unassembled WGS sequence"/>
</dbReference>
<evidence type="ECO:0000256" key="1">
    <source>
        <dbReference type="SAM" id="MobiDB-lite"/>
    </source>
</evidence>
<evidence type="ECO:0000313" key="5">
    <source>
        <dbReference type="Proteomes" id="UP001165289"/>
    </source>
</evidence>
<reference evidence="4 5" key="1">
    <citation type="journal article" date="2023" name="BMC Biol.">
        <title>The compact genome of the sponge Oopsacas minuta (Hexactinellida) is lacking key metazoan core genes.</title>
        <authorList>
            <person name="Santini S."/>
            <person name="Schenkelaars Q."/>
            <person name="Jourda C."/>
            <person name="Duchesne M."/>
            <person name="Belahbib H."/>
            <person name="Rocher C."/>
            <person name="Selva M."/>
            <person name="Riesgo A."/>
            <person name="Vervoort M."/>
            <person name="Leys S.P."/>
            <person name="Kodjabachian L."/>
            <person name="Le Bivic A."/>
            <person name="Borchiellini C."/>
            <person name="Claverie J.M."/>
            <person name="Renard E."/>
        </authorList>
    </citation>
    <scope>NUCLEOTIDE SEQUENCE [LARGE SCALE GENOMIC DNA]</scope>
    <source>
        <strain evidence="4">SPO-2</strain>
    </source>
</reference>
<feature type="transmembrane region" description="Helical" evidence="2">
    <location>
        <begin position="229"/>
        <end position="251"/>
    </location>
</feature>
<accession>A0AAV7KAW7</accession>
<organism evidence="4 5">
    <name type="scientific">Oopsacas minuta</name>
    <dbReference type="NCBI Taxonomy" id="111878"/>
    <lineage>
        <taxon>Eukaryota</taxon>
        <taxon>Metazoa</taxon>
        <taxon>Porifera</taxon>
        <taxon>Hexactinellida</taxon>
        <taxon>Hexasterophora</taxon>
        <taxon>Lyssacinosida</taxon>
        <taxon>Leucopsacidae</taxon>
        <taxon>Oopsacas</taxon>
    </lineage>
</organism>
<dbReference type="Gene3D" id="3.10.110.10">
    <property type="entry name" value="Ubiquitin Conjugating Enzyme"/>
    <property type="match status" value="1"/>
</dbReference>
<dbReference type="EMBL" id="JAKMXF010000110">
    <property type="protein sequence ID" value="KAI6657968.1"/>
    <property type="molecule type" value="Genomic_DNA"/>
</dbReference>
<dbReference type="InterPro" id="IPR016135">
    <property type="entry name" value="UBQ-conjugating_enzyme/RWD"/>
</dbReference>
<gene>
    <name evidence="4" type="ORF">LOD99_15685</name>
</gene>
<proteinExistence type="predicted"/>
<dbReference type="SMART" id="SM00212">
    <property type="entry name" value="UBCc"/>
    <property type="match status" value="1"/>
</dbReference>
<dbReference type="AlphaFoldDB" id="A0AAV7KAW7"/>
<dbReference type="PANTHER" id="PTHR24068">
    <property type="entry name" value="UBIQUITIN-CONJUGATING ENZYME E2"/>
    <property type="match status" value="1"/>
</dbReference>
<feature type="compositionally biased region" description="Basic and acidic residues" evidence="1">
    <location>
        <begin position="156"/>
        <end position="165"/>
    </location>
</feature>
<sequence>MPQKKSIPQQLSSLIKNIEKTSNGQASVDLKMLSETDNPECIFIHICPKEGPYKYGTFVFEIQLGNGYPINPPAVSCHTSVYHPNIDFDVCLSMLDEWTGDMDLEDIVMGLLFLMQNPQIDDPLNLNFRGDEKYPDFVRKVRKSLKGQLKDSSGHVFERNWHKPENSTPSDSESEELVSFSPTSLPSTPIMFDNSGEYRAIDSSRHGHDSNNLLDYDGRNAATVTLNTAINIAILGVVTVCVSTFIIYKCLKKGL</sequence>
<feature type="region of interest" description="Disordered" evidence="1">
    <location>
        <begin position="156"/>
        <end position="190"/>
    </location>
</feature>
<keyword evidence="5" id="KW-1185">Reference proteome</keyword>
<evidence type="ECO:0000259" key="3">
    <source>
        <dbReference type="PROSITE" id="PS50127"/>
    </source>
</evidence>
<evidence type="ECO:0000313" key="4">
    <source>
        <dbReference type="EMBL" id="KAI6657968.1"/>
    </source>
</evidence>